<accession>A0A9X3IWE2</accession>
<dbReference type="RefSeq" id="WP_267767071.1">
    <property type="nucleotide sequence ID" value="NZ_JAPNKE010000002.1"/>
</dbReference>
<dbReference type="AlphaFoldDB" id="A0A9X3IWE2"/>
<proteinExistence type="predicted"/>
<reference evidence="1" key="1">
    <citation type="submission" date="2022-11" db="EMBL/GenBank/DDBJ databases">
        <title>Minimal conservation of predation-associated metabolite biosynthetic gene clusters underscores biosynthetic potential of Myxococcota including descriptions for ten novel species: Archangium lansinium sp. nov., Myxococcus landrumus sp. nov., Nannocystis bai.</title>
        <authorList>
            <person name="Ahearne A."/>
            <person name="Stevens C."/>
            <person name="Phillips K."/>
        </authorList>
    </citation>
    <scope>NUCLEOTIDE SEQUENCE</scope>
    <source>
        <strain evidence="1">Na p29</strain>
    </source>
</reference>
<dbReference type="Proteomes" id="UP001150924">
    <property type="component" value="Unassembled WGS sequence"/>
</dbReference>
<protein>
    <submittedName>
        <fullName evidence="1">Uncharacterized protein</fullName>
    </submittedName>
</protein>
<comment type="caution">
    <text evidence="1">The sequence shown here is derived from an EMBL/GenBank/DDBJ whole genome shotgun (WGS) entry which is preliminary data.</text>
</comment>
<evidence type="ECO:0000313" key="1">
    <source>
        <dbReference type="EMBL" id="MCY1005399.1"/>
    </source>
</evidence>
<gene>
    <name evidence="1" type="ORF">OV079_07400</name>
</gene>
<evidence type="ECO:0000313" key="2">
    <source>
        <dbReference type="Proteomes" id="UP001150924"/>
    </source>
</evidence>
<name>A0A9X3IWE2_9BACT</name>
<keyword evidence="2" id="KW-1185">Reference proteome</keyword>
<organism evidence="1 2">
    <name type="scientific">Nannocystis pusilla</name>
    <dbReference type="NCBI Taxonomy" id="889268"/>
    <lineage>
        <taxon>Bacteria</taxon>
        <taxon>Pseudomonadati</taxon>
        <taxon>Myxococcota</taxon>
        <taxon>Polyangia</taxon>
        <taxon>Nannocystales</taxon>
        <taxon>Nannocystaceae</taxon>
        <taxon>Nannocystis</taxon>
    </lineage>
</organism>
<dbReference type="EMBL" id="JAPNKE010000002">
    <property type="protein sequence ID" value="MCY1005399.1"/>
    <property type="molecule type" value="Genomic_DNA"/>
</dbReference>
<sequence length="45" mass="5069">MPKKGAPCRAGDGYCVLSWGEPGGYSEALWCRDGRWQLEQERNLP</sequence>